<organism evidence="2 3">
    <name type="scientific">Plakobranchus ocellatus</name>
    <dbReference type="NCBI Taxonomy" id="259542"/>
    <lineage>
        <taxon>Eukaryota</taxon>
        <taxon>Metazoa</taxon>
        <taxon>Spiralia</taxon>
        <taxon>Lophotrochozoa</taxon>
        <taxon>Mollusca</taxon>
        <taxon>Gastropoda</taxon>
        <taxon>Heterobranchia</taxon>
        <taxon>Euthyneura</taxon>
        <taxon>Panpulmonata</taxon>
        <taxon>Sacoglossa</taxon>
        <taxon>Placobranchoidea</taxon>
        <taxon>Plakobranchidae</taxon>
        <taxon>Plakobranchus</taxon>
    </lineage>
</organism>
<reference evidence="2 3" key="1">
    <citation type="journal article" date="2021" name="Elife">
        <title>Chloroplast acquisition without the gene transfer in kleptoplastic sea slugs, Plakobranchus ocellatus.</title>
        <authorList>
            <person name="Maeda T."/>
            <person name="Takahashi S."/>
            <person name="Yoshida T."/>
            <person name="Shimamura S."/>
            <person name="Takaki Y."/>
            <person name="Nagai Y."/>
            <person name="Toyoda A."/>
            <person name="Suzuki Y."/>
            <person name="Arimoto A."/>
            <person name="Ishii H."/>
            <person name="Satoh N."/>
            <person name="Nishiyama T."/>
            <person name="Hasebe M."/>
            <person name="Maruyama T."/>
            <person name="Minagawa J."/>
            <person name="Obokata J."/>
            <person name="Shigenobu S."/>
        </authorList>
    </citation>
    <scope>NUCLEOTIDE SEQUENCE [LARGE SCALE GENOMIC DNA]</scope>
</reference>
<proteinExistence type="predicted"/>
<evidence type="ECO:0000313" key="3">
    <source>
        <dbReference type="Proteomes" id="UP000735302"/>
    </source>
</evidence>
<comment type="caution">
    <text evidence="2">The sequence shown here is derived from an EMBL/GenBank/DDBJ whole genome shotgun (WGS) entry which is preliminary data.</text>
</comment>
<feature type="region of interest" description="Disordered" evidence="1">
    <location>
        <begin position="56"/>
        <end position="79"/>
    </location>
</feature>
<dbReference type="Proteomes" id="UP000735302">
    <property type="component" value="Unassembled WGS sequence"/>
</dbReference>
<protein>
    <submittedName>
        <fullName evidence="2">Uncharacterized protein</fullName>
    </submittedName>
</protein>
<evidence type="ECO:0000313" key="2">
    <source>
        <dbReference type="EMBL" id="GFN95305.1"/>
    </source>
</evidence>
<dbReference type="EMBL" id="BLXT01002485">
    <property type="protein sequence ID" value="GFN95305.1"/>
    <property type="molecule type" value="Genomic_DNA"/>
</dbReference>
<evidence type="ECO:0000256" key="1">
    <source>
        <dbReference type="SAM" id="MobiDB-lite"/>
    </source>
</evidence>
<sequence length="99" mass="11067">MNASAQYISTVSTIWAAANPTREVQHIPWCRDSLEIDVLVGAAIFKFKTEQRLTSHQTHNTAAQKLKTQGSEIDEHKRKVDGPTANIFASDMCLVRTCH</sequence>
<keyword evidence="3" id="KW-1185">Reference proteome</keyword>
<feature type="compositionally biased region" description="Polar residues" evidence="1">
    <location>
        <begin position="56"/>
        <end position="71"/>
    </location>
</feature>
<gene>
    <name evidence="2" type="ORF">PoB_002181100</name>
</gene>
<accession>A0AAV3ZL92</accession>
<name>A0AAV3ZL92_9GAST</name>
<dbReference type="AlphaFoldDB" id="A0AAV3ZL92"/>